<dbReference type="EMBL" id="DS032512">
    <property type="protein sequence ID" value="EDL82681.1"/>
    <property type="molecule type" value="Genomic_DNA"/>
</dbReference>
<evidence type="ECO:0000313" key="4">
    <source>
        <dbReference type="Proteomes" id="UP000234681"/>
    </source>
</evidence>
<gene>
    <name evidence="3" type="ORF">rCG_38401</name>
    <name evidence="1" type="ORF">rCG_45356</name>
    <name evidence="2" type="ORF">rCG_52263</name>
</gene>
<reference evidence="1" key="1">
    <citation type="journal article" date="2005" name="Genome Res.">
        <title>Gene and alternative splicing annotation with AIR.</title>
        <authorList>
            <person name="Florea L."/>
            <person name="Di Francesco V."/>
            <person name="Miller J."/>
            <person name="Turner R."/>
            <person name="Yao A."/>
            <person name="Harris M."/>
            <person name="Walenz B."/>
            <person name="Mobarry C."/>
            <person name="Merkulov G.V."/>
            <person name="Charlab R."/>
            <person name="Dew I."/>
            <person name="Deng Z."/>
            <person name="Istrail S."/>
            <person name="Li P."/>
            <person name="Sutton G."/>
        </authorList>
    </citation>
    <scope>NUCLEOTIDE SEQUENCE</scope>
    <source>
        <strain evidence="1">BN</strain>
    </source>
</reference>
<reference evidence="4" key="2">
    <citation type="submission" date="2005-06" db="EMBL/GenBank/DDBJ databases">
        <authorList>
            <person name="Mural R.J."/>
            <person name="Li P.W."/>
            <person name="Adams M.D."/>
            <person name="Amanatides P.G."/>
            <person name="Baden-Tillson H."/>
            <person name="Barnstead M."/>
            <person name="Chin S.H."/>
            <person name="Dew I."/>
            <person name="Evans C.A."/>
            <person name="Ferriera S."/>
            <person name="Flanigan M."/>
            <person name="Fosler C."/>
            <person name="Glodek A."/>
            <person name="Gu Z."/>
            <person name="Holt R.A."/>
            <person name="Jennings D."/>
            <person name="Kraft C.L."/>
            <person name="Lu F."/>
            <person name="Nguyen T."/>
            <person name="Nusskern D.R."/>
            <person name="Pfannkoch C.M."/>
            <person name="Sitter C."/>
            <person name="Sutton G.G."/>
            <person name="Venter J.C."/>
            <person name="Wang Z."/>
            <person name="Woodage T."/>
            <person name="Zheng X.H."/>
            <person name="Zhong F."/>
        </authorList>
    </citation>
    <scope>NUCLEOTIDE SEQUENCE [LARGE SCALE GENOMIC DNA]</scope>
    <source>
        <strain>BN</strain>
        <strain evidence="4">Sprague-Dawley</strain>
    </source>
</reference>
<organism evidence="1 4">
    <name type="scientific">Rattus norvegicus</name>
    <name type="common">Rat</name>
    <dbReference type="NCBI Taxonomy" id="10116"/>
    <lineage>
        <taxon>Eukaryota</taxon>
        <taxon>Metazoa</taxon>
        <taxon>Chordata</taxon>
        <taxon>Craniata</taxon>
        <taxon>Vertebrata</taxon>
        <taxon>Euteleostomi</taxon>
        <taxon>Mammalia</taxon>
        <taxon>Eutheria</taxon>
        <taxon>Euarchontoglires</taxon>
        <taxon>Glires</taxon>
        <taxon>Rodentia</taxon>
        <taxon>Myomorpha</taxon>
        <taxon>Muroidea</taxon>
        <taxon>Muridae</taxon>
        <taxon>Murinae</taxon>
        <taxon>Rattus</taxon>
    </lineage>
</organism>
<name>A6MGW3_RAT</name>
<accession>A6MGW3</accession>
<dbReference type="EMBL" id="CH474531">
    <property type="protein sequence ID" value="EDL82788.1"/>
    <property type="molecule type" value="Genomic_DNA"/>
</dbReference>
<sequence>MCNISMKPLGYS</sequence>
<dbReference type="Proteomes" id="UP000234681">
    <property type="component" value="Unassembled WGS sequence"/>
</dbReference>
<evidence type="ECO:0000313" key="1">
    <source>
        <dbReference type="EMBL" id="EDL82681.1"/>
    </source>
</evidence>
<proteinExistence type="predicted"/>
<evidence type="ECO:0000313" key="2">
    <source>
        <dbReference type="EMBL" id="EDL82788.1"/>
    </source>
</evidence>
<reference evidence="1" key="3">
    <citation type="submission" date="2005-07" db="EMBL/GenBank/DDBJ databases">
        <authorList>
            <person name="Mural R.J."/>
            <person name="Li P.W."/>
            <person name="Adams M.D."/>
            <person name="Amanatides P.G."/>
            <person name="Baden-Tillson H."/>
            <person name="Barnstead M."/>
            <person name="Chin S.H."/>
            <person name="Dew I."/>
            <person name="Evans C.A."/>
            <person name="Ferriera S."/>
            <person name="Flanigan M."/>
            <person name="Fosler C."/>
            <person name="Glodek A."/>
            <person name="Gu Z."/>
            <person name="Holt R.A."/>
            <person name="Jennings D."/>
            <person name="Kraft C.L."/>
            <person name="Lu F."/>
            <person name="Nguyen T."/>
            <person name="Nusskern D.R."/>
            <person name="Pfannkoch C.M."/>
            <person name="Sitter C."/>
            <person name="Sutton G.G."/>
            <person name="Venter J.C."/>
            <person name="Wang Z."/>
            <person name="Woodage T."/>
            <person name="Zheng X.H."/>
            <person name="Zhong F."/>
        </authorList>
    </citation>
    <scope>NUCLEOTIDE SEQUENCE</scope>
    <source>
        <strain evidence="1">BN</strain>
        <strain evidence="4">BN, Sprague-Dawley</strain>
    </source>
</reference>
<dbReference type="EMBL" id="CH474275">
    <property type="protein sequence ID" value="EDL83924.1"/>
    <property type="molecule type" value="Genomic_DNA"/>
</dbReference>
<protein>
    <submittedName>
        <fullName evidence="3">RCG38401</fullName>
    </submittedName>
    <submittedName>
        <fullName evidence="1">RCG45356</fullName>
    </submittedName>
    <submittedName>
        <fullName evidence="2">RCG52263</fullName>
    </submittedName>
</protein>
<evidence type="ECO:0000313" key="3">
    <source>
        <dbReference type="EMBL" id="EDL83924.1"/>
    </source>
</evidence>